<feature type="transmembrane region" description="Helical" evidence="1">
    <location>
        <begin position="85"/>
        <end position="103"/>
    </location>
</feature>
<feature type="chain" id="PRO_5030829110" evidence="2">
    <location>
        <begin position="22"/>
        <end position="160"/>
    </location>
</feature>
<dbReference type="EMBL" id="JABBGH010000001">
    <property type="protein sequence ID" value="NML65291.1"/>
    <property type="molecule type" value="Genomic_DNA"/>
</dbReference>
<evidence type="ECO:0000256" key="2">
    <source>
        <dbReference type="SAM" id="SignalP"/>
    </source>
</evidence>
<keyword evidence="1" id="KW-1133">Transmembrane helix</keyword>
<keyword evidence="1" id="KW-0472">Membrane</keyword>
<feature type="signal peptide" evidence="2">
    <location>
        <begin position="1"/>
        <end position="21"/>
    </location>
</feature>
<keyword evidence="1" id="KW-0812">Transmembrane</keyword>
<evidence type="ECO:0000313" key="4">
    <source>
        <dbReference type="Proteomes" id="UP000559626"/>
    </source>
</evidence>
<dbReference type="AlphaFoldDB" id="A0A7Y0ADC4"/>
<sequence>MKQYLLCWLLLLLFHSGYAQSQAPAAAVASDSTIKVTVMQSGRYSRSLYTINNEPITNTTLLALLKKYPESAAILRKDRAHRRWALLLTPVFLAGIIVGGVQVDNAVKNNPYEPGSNFSKAPVPFSIGLAAFAGSIAFIATGSHLGQAIEVYNKHRHTAN</sequence>
<evidence type="ECO:0000256" key="1">
    <source>
        <dbReference type="SAM" id="Phobius"/>
    </source>
</evidence>
<dbReference type="Proteomes" id="UP000559626">
    <property type="component" value="Unassembled WGS sequence"/>
</dbReference>
<evidence type="ECO:0000313" key="3">
    <source>
        <dbReference type="EMBL" id="NML65291.1"/>
    </source>
</evidence>
<proteinExistence type="predicted"/>
<accession>A0A7Y0ADC4</accession>
<keyword evidence="4" id="KW-1185">Reference proteome</keyword>
<comment type="caution">
    <text evidence="3">The sequence shown here is derived from an EMBL/GenBank/DDBJ whole genome shotgun (WGS) entry which is preliminary data.</text>
</comment>
<protein>
    <submittedName>
        <fullName evidence="3">Uncharacterized protein</fullName>
    </submittedName>
</protein>
<name>A0A7Y0ADC4_9BACT</name>
<organism evidence="3 4">
    <name type="scientific">Hymenobacter polaris</name>
    <dbReference type="NCBI Taxonomy" id="2682546"/>
    <lineage>
        <taxon>Bacteria</taxon>
        <taxon>Pseudomonadati</taxon>
        <taxon>Bacteroidota</taxon>
        <taxon>Cytophagia</taxon>
        <taxon>Cytophagales</taxon>
        <taxon>Hymenobacteraceae</taxon>
        <taxon>Hymenobacter</taxon>
    </lineage>
</organism>
<gene>
    <name evidence="3" type="ORF">HHL22_08755</name>
</gene>
<keyword evidence="2" id="KW-0732">Signal</keyword>
<feature type="transmembrane region" description="Helical" evidence="1">
    <location>
        <begin position="123"/>
        <end position="146"/>
    </location>
</feature>
<reference evidence="3 4" key="1">
    <citation type="submission" date="2020-04" db="EMBL/GenBank/DDBJ databases">
        <title>Hymenobacter polaris sp. nov., isolated from Arctic soil.</title>
        <authorList>
            <person name="Dahal R.H."/>
        </authorList>
    </citation>
    <scope>NUCLEOTIDE SEQUENCE [LARGE SCALE GENOMIC DNA]</scope>
    <source>
        <strain evidence="3 4">RP-2-7</strain>
    </source>
</reference>
<dbReference type="RefSeq" id="WP_169530537.1">
    <property type="nucleotide sequence ID" value="NZ_JABBGH010000001.1"/>
</dbReference>